<proteinExistence type="predicted"/>
<name>A0A072UU56_MEDTR</name>
<evidence type="ECO:0000313" key="3">
    <source>
        <dbReference type="Proteomes" id="UP000002051"/>
    </source>
</evidence>
<dbReference type="EMBL" id="CM001220">
    <property type="protein sequence ID" value="KEH29385.1"/>
    <property type="molecule type" value="Genomic_DNA"/>
</dbReference>
<dbReference type="HOGENOM" id="CLU_2779660_0_0_1"/>
<sequence length="69" mass="7528">MALQPSTFINRGLTTVPKVESISSSKPSPSLISTYLSVGVPAGKYMKRRKHLSAPYNSFSLSSFKLYSS</sequence>
<evidence type="ECO:0000313" key="1">
    <source>
        <dbReference type="EMBL" id="KEH29385.1"/>
    </source>
</evidence>
<keyword evidence="3" id="KW-1185">Reference proteome</keyword>
<reference evidence="1 3" key="1">
    <citation type="journal article" date="2011" name="Nature">
        <title>The Medicago genome provides insight into the evolution of rhizobial symbioses.</title>
        <authorList>
            <person name="Young N.D."/>
            <person name="Debelle F."/>
            <person name="Oldroyd G.E."/>
            <person name="Geurts R."/>
            <person name="Cannon S.B."/>
            <person name="Udvardi M.K."/>
            <person name="Benedito V.A."/>
            <person name="Mayer K.F."/>
            <person name="Gouzy J."/>
            <person name="Schoof H."/>
            <person name="Van de Peer Y."/>
            <person name="Proost S."/>
            <person name="Cook D.R."/>
            <person name="Meyers B.C."/>
            <person name="Spannagl M."/>
            <person name="Cheung F."/>
            <person name="De Mita S."/>
            <person name="Krishnakumar V."/>
            <person name="Gundlach H."/>
            <person name="Zhou S."/>
            <person name="Mudge J."/>
            <person name="Bharti A.K."/>
            <person name="Murray J.D."/>
            <person name="Naoumkina M.A."/>
            <person name="Rosen B."/>
            <person name="Silverstein K.A."/>
            <person name="Tang H."/>
            <person name="Rombauts S."/>
            <person name="Zhao P.X."/>
            <person name="Zhou P."/>
            <person name="Barbe V."/>
            <person name="Bardou P."/>
            <person name="Bechner M."/>
            <person name="Bellec A."/>
            <person name="Berger A."/>
            <person name="Berges H."/>
            <person name="Bidwell S."/>
            <person name="Bisseling T."/>
            <person name="Choisne N."/>
            <person name="Couloux A."/>
            <person name="Denny R."/>
            <person name="Deshpande S."/>
            <person name="Dai X."/>
            <person name="Doyle J.J."/>
            <person name="Dudez A.M."/>
            <person name="Farmer A.D."/>
            <person name="Fouteau S."/>
            <person name="Franken C."/>
            <person name="Gibelin C."/>
            <person name="Gish J."/>
            <person name="Goldstein S."/>
            <person name="Gonzalez A.J."/>
            <person name="Green P.J."/>
            <person name="Hallab A."/>
            <person name="Hartog M."/>
            <person name="Hua A."/>
            <person name="Humphray S.J."/>
            <person name="Jeong D.H."/>
            <person name="Jing Y."/>
            <person name="Jocker A."/>
            <person name="Kenton S.M."/>
            <person name="Kim D.J."/>
            <person name="Klee K."/>
            <person name="Lai H."/>
            <person name="Lang C."/>
            <person name="Lin S."/>
            <person name="Macmil S.L."/>
            <person name="Magdelenat G."/>
            <person name="Matthews L."/>
            <person name="McCorrison J."/>
            <person name="Monaghan E.L."/>
            <person name="Mun J.H."/>
            <person name="Najar F.Z."/>
            <person name="Nicholson C."/>
            <person name="Noirot C."/>
            <person name="O'Bleness M."/>
            <person name="Paule C.R."/>
            <person name="Poulain J."/>
            <person name="Prion F."/>
            <person name="Qin B."/>
            <person name="Qu C."/>
            <person name="Retzel E.F."/>
            <person name="Riddle C."/>
            <person name="Sallet E."/>
            <person name="Samain S."/>
            <person name="Samson N."/>
            <person name="Sanders I."/>
            <person name="Saurat O."/>
            <person name="Scarpelli C."/>
            <person name="Schiex T."/>
            <person name="Segurens B."/>
            <person name="Severin A.J."/>
            <person name="Sherrier D.J."/>
            <person name="Shi R."/>
            <person name="Sims S."/>
            <person name="Singer S.R."/>
            <person name="Sinharoy S."/>
            <person name="Sterck L."/>
            <person name="Viollet A."/>
            <person name="Wang B.B."/>
            <person name="Wang K."/>
            <person name="Wang M."/>
            <person name="Wang X."/>
            <person name="Warfsmann J."/>
            <person name="Weissenbach J."/>
            <person name="White D.D."/>
            <person name="White J.D."/>
            <person name="Wiley G.B."/>
            <person name="Wincker P."/>
            <person name="Xing Y."/>
            <person name="Yang L."/>
            <person name="Yao Z."/>
            <person name="Ying F."/>
            <person name="Zhai J."/>
            <person name="Zhou L."/>
            <person name="Zuber A."/>
            <person name="Denarie J."/>
            <person name="Dixon R.A."/>
            <person name="May G.D."/>
            <person name="Schwartz D.C."/>
            <person name="Rogers J."/>
            <person name="Quetier F."/>
            <person name="Town C.D."/>
            <person name="Roe B.A."/>
        </authorList>
    </citation>
    <scope>NUCLEOTIDE SEQUENCE [LARGE SCALE GENOMIC DNA]</scope>
    <source>
        <strain evidence="1">A17</strain>
        <strain evidence="2 3">cv. Jemalong A17</strain>
    </source>
</reference>
<dbReference type="PaxDb" id="3880-AES67601"/>
<reference evidence="1 3" key="2">
    <citation type="journal article" date="2014" name="BMC Genomics">
        <title>An improved genome release (version Mt4.0) for the model legume Medicago truncatula.</title>
        <authorList>
            <person name="Tang H."/>
            <person name="Krishnakumar V."/>
            <person name="Bidwell S."/>
            <person name="Rosen B."/>
            <person name="Chan A."/>
            <person name="Zhou S."/>
            <person name="Gentzbittel L."/>
            <person name="Childs K.L."/>
            <person name="Yandell M."/>
            <person name="Gundlach H."/>
            <person name="Mayer K.F."/>
            <person name="Schwartz D.C."/>
            <person name="Town C.D."/>
        </authorList>
    </citation>
    <scope>GENOME REANNOTATION</scope>
    <source>
        <strain evidence="1">A17</strain>
        <strain evidence="2 3">cv. Jemalong A17</strain>
    </source>
</reference>
<protein>
    <submittedName>
        <fullName evidence="1 2">Uncharacterized protein</fullName>
    </submittedName>
</protein>
<dbReference type="Proteomes" id="UP000002051">
    <property type="component" value="Chromosome 4"/>
</dbReference>
<evidence type="ECO:0000313" key="2">
    <source>
        <dbReference type="EnsemblPlants" id="KEH29385"/>
    </source>
</evidence>
<dbReference type="EnsemblPlants" id="KEH29385">
    <property type="protein sequence ID" value="KEH29385"/>
    <property type="gene ID" value="MTR_4g036065"/>
</dbReference>
<gene>
    <name evidence="1" type="ordered locus">MTR_4g036065</name>
</gene>
<dbReference type="AlphaFoldDB" id="A0A072UU56"/>
<reference evidence="2" key="3">
    <citation type="submission" date="2015-04" db="UniProtKB">
        <authorList>
            <consortium name="EnsemblPlants"/>
        </authorList>
    </citation>
    <scope>IDENTIFICATION</scope>
    <source>
        <strain evidence="2">cv. Jemalong A17</strain>
    </source>
</reference>
<organism evidence="1 3">
    <name type="scientific">Medicago truncatula</name>
    <name type="common">Barrel medic</name>
    <name type="synonym">Medicago tribuloides</name>
    <dbReference type="NCBI Taxonomy" id="3880"/>
    <lineage>
        <taxon>Eukaryota</taxon>
        <taxon>Viridiplantae</taxon>
        <taxon>Streptophyta</taxon>
        <taxon>Embryophyta</taxon>
        <taxon>Tracheophyta</taxon>
        <taxon>Spermatophyta</taxon>
        <taxon>Magnoliopsida</taxon>
        <taxon>eudicotyledons</taxon>
        <taxon>Gunneridae</taxon>
        <taxon>Pentapetalae</taxon>
        <taxon>rosids</taxon>
        <taxon>fabids</taxon>
        <taxon>Fabales</taxon>
        <taxon>Fabaceae</taxon>
        <taxon>Papilionoideae</taxon>
        <taxon>50 kb inversion clade</taxon>
        <taxon>NPAAA clade</taxon>
        <taxon>Hologalegina</taxon>
        <taxon>IRL clade</taxon>
        <taxon>Trifolieae</taxon>
        <taxon>Medicago</taxon>
    </lineage>
</organism>
<accession>A0A072UU56</accession>